<dbReference type="Pfam" id="PF00583">
    <property type="entry name" value="Acetyltransf_1"/>
    <property type="match status" value="1"/>
</dbReference>
<dbReference type="Gene3D" id="3.40.630.30">
    <property type="match status" value="1"/>
</dbReference>
<evidence type="ECO:0000256" key="2">
    <source>
        <dbReference type="ARBA" id="ARBA00023315"/>
    </source>
</evidence>
<evidence type="ECO:0000313" key="5">
    <source>
        <dbReference type="Proteomes" id="UP000035900"/>
    </source>
</evidence>
<evidence type="ECO:0000313" key="4">
    <source>
        <dbReference type="EMBL" id="KMQ70948.1"/>
    </source>
</evidence>
<name>A0A0J7IXF1_9FLAO</name>
<dbReference type="OrthoDB" id="1431064at2"/>
<dbReference type="InterPro" id="IPR016181">
    <property type="entry name" value="Acyl_CoA_acyltransferase"/>
</dbReference>
<proteinExistence type="predicted"/>
<dbReference type="PROSITE" id="PS51186">
    <property type="entry name" value="GNAT"/>
    <property type="match status" value="1"/>
</dbReference>
<organism evidence="4 5">
    <name type="scientific">Chryseobacterium koreense CCUG 49689</name>
    <dbReference type="NCBI Taxonomy" id="1304281"/>
    <lineage>
        <taxon>Bacteria</taxon>
        <taxon>Pseudomonadati</taxon>
        <taxon>Bacteroidota</taxon>
        <taxon>Flavobacteriia</taxon>
        <taxon>Flavobacteriales</taxon>
        <taxon>Weeksellaceae</taxon>
        <taxon>Chryseobacterium group</taxon>
        <taxon>Chryseobacterium</taxon>
    </lineage>
</organism>
<dbReference type="InterPro" id="IPR000182">
    <property type="entry name" value="GNAT_dom"/>
</dbReference>
<comment type="caution">
    <text evidence="4">The sequence shown here is derived from an EMBL/GenBank/DDBJ whole genome shotgun (WGS) entry which is preliminary data.</text>
</comment>
<gene>
    <name evidence="4" type="ORF">ACM44_10060</name>
</gene>
<dbReference type="AlphaFoldDB" id="A0A0J7IXF1"/>
<keyword evidence="5" id="KW-1185">Reference proteome</keyword>
<dbReference type="SUPFAM" id="SSF55729">
    <property type="entry name" value="Acyl-CoA N-acyltransferases (Nat)"/>
    <property type="match status" value="1"/>
</dbReference>
<dbReference type="RefSeq" id="WP_048499898.1">
    <property type="nucleotide sequence ID" value="NZ_LFNG01000012.1"/>
</dbReference>
<sequence length="153" mass="17589">MEIQIIEFDAQYRDDFKKLNTEWLQKYFVVEPFDEHQLSNPETEILDKGGKIFFAKADEKIVGTASLLHEHGEYELAKMAVTEDFKGHGIGNLLMKHCIDQAKKSGIPKLVLISNRSLTPALTMYQKFGFREIPLGEVPYARGDIKMELDLRK</sequence>
<dbReference type="GO" id="GO:0016747">
    <property type="term" value="F:acyltransferase activity, transferring groups other than amino-acyl groups"/>
    <property type="evidence" value="ECO:0007669"/>
    <property type="project" value="InterPro"/>
</dbReference>
<dbReference type="Proteomes" id="UP000035900">
    <property type="component" value="Unassembled WGS sequence"/>
</dbReference>
<dbReference type="PATRIC" id="fig|1304281.5.peg.2164"/>
<dbReference type="CDD" id="cd04301">
    <property type="entry name" value="NAT_SF"/>
    <property type="match status" value="1"/>
</dbReference>
<dbReference type="PANTHER" id="PTHR43877">
    <property type="entry name" value="AMINOALKYLPHOSPHONATE N-ACETYLTRANSFERASE-RELATED-RELATED"/>
    <property type="match status" value="1"/>
</dbReference>
<dbReference type="InterPro" id="IPR050832">
    <property type="entry name" value="Bact_Acetyltransf"/>
</dbReference>
<keyword evidence="2" id="KW-0012">Acyltransferase</keyword>
<keyword evidence="1" id="KW-0808">Transferase</keyword>
<protein>
    <recommendedName>
        <fullName evidence="3">N-acetyltransferase domain-containing protein</fullName>
    </recommendedName>
</protein>
<accession>A0A0J7IXF1</accession>
<dbReference type="EMBL" id="LFNG01000012">
    <property type="protein sequence ID" value="KMQ70948.1"/>
    <property type="molecule type" value="Genomic_DNA"/>
</dbReference>
<reference evidence="4 5" key="1">
    <citation type="journal article" date="2004" name="Int. J. Syst. Evol. Microbiol.">
        <title>Kaistella koreensis gen. nov., sp. nov., a novel member of the Chryseobacterium-Bergeyella-Riemerella branch.</title>
        <authorList>
            <person name="Kim M.K."/>
            <person name="Im W.T."/>
            <person name="Shin Y.K."/>
            <person name="Lim J.H."/>
            <person name="Kim S.H."/>
            <person name="Lee B.C."/>
            <person name="Park M.Y."/>
            <person name="Lee K.Y."/>
            <person name="Lee S.T."/>
        </authorList>
    </citation>
    <scope>NUCLEOTIDE SEQUENCE [LARGE SCALE GENOMIC DNA]</scope>
    <source>
        <strain evidence="4 5">CCUG 49689</strain>
    </source>
</reference>
<evidence type="ECO:0000259" key="3">
    <source>
        <dbReference type="PROSITE" id="PS51186"/>
    </source>
</evidence>
<dbReference type="STRING" id="1304281.ACM44_10060"/>
<evidence type="ECO:0000256" key="1">
    <source>
        <dbReference type="ARBA" id="ARBA00022679"/>
    </source>
</evidence>
<feature type="domain" description="N-acetyltransferase" evidence="3">
    <location>
        <begin position="3"/>
        <end position="152"/>
    </location>
</feature>